<dbReference type="Proteomes" id="UP000501812">
    <property type="component" value="Chromosome"/>
</dbReference>
<accession>A0A858RJ63</accession>
<dbReference type="InterPro" id="IPR008391">
    <property type="entry name" value="AXE1_dom"/>
</dbReference>
<dbReference type="InterPro" id="IPR050261">
    <property type="entry name" value="FrsA_esterase"/>
</dbReference>
<dbReference type="EMBL" id="CP051774">
    <property type="protein sequence ID" value="QJE96621.1"/>
    <property type="molecule type" value="Genomic_DNA"/>
</dbReference>
<reference evidence="2 3" key="1">
    <citation type="submission" date="2020-04" db="EMBL/GenBank/DDBJ databases">
        <title>Luteolibacter sp. G-1-1-1 isolated from soil.</title>
        <authorList>
            <person name="Dahal R.H."/>
        </authorList>
    </citation>
    <scope>NUCLEOTIDE SEQUENCE [LARGE SCALE GENOMIC DNA]</scope>
    <source>
        <strain evidence="2 3">G-1-1-1</strain>
    </source>
</reference>
<sequence>MMHFRALLALSLITALHGDPVTLNTPREFPSIDSREEWQSRAKDIREQILVSCGLWPLPDKVALGAKIFGKIERDGYSVEKVYFKTYPGFYLAGNLYRPLGKGSGPFPAILNPHGHWDNGRLADEEAGSIPARCISFARQGMIAFSYDMVGYNDTRFAGDPDVHRKYGTSRTDELWGINAMGLQLWNSIRALDFLESLPDVDRKKLACTGESGGGTQTFVLGAVDDRLAAQVPVVMVSHSMQGGCNCENAPGLRVDYSNMEIAAAAAPRPQLIVGATGDWTKTTMEKEGPAIASIYKLLNAEDRFKYVRFDFGHNYNKTSREAVYDWLGHRLLENPDLSSLKEQPYQKEADVDLRVFPDGKLPDDALTMEEFIAARKAERSATWQKLLPQDKESLVRFKEFMAPAWQHIVQTDWRPGTGFASTISASVKPGNEKPKEALVVELGGEAGSPAKNHEALTFLRLPWTEEPDRDETSGFYTSYNRTALQQASDRLISAVINARRTRLAGRVILLGSGSTAISSLMAAPVADAVAIDCNGLDPSADETLLKPGLFAPGLRNIGTYQGAAMFAAPNRLLLYNTQGKFPTADIEAAYRAAGASDKLEIIPGPKTREEILAWAARP</sequence>
<organism evidence="2 3">
    <name type="scientific">Luteolibacter luteus</name>
    <dbReference type="NCBI Taxonomy" id="2728835"/>
    <lineage>
        <taxon>Bacteria</taxon>
        <taxon>Pseudomonadati</taxon>
        <taxon>Verrucomicrobiota</taxon>
        <taxon>Verrucomicrobiia</taxon>
        <taxon>Verrucomicrobiales</taxon>
        <taxon>Verrucomicrobiaceae</taxon>
        <taxon>Luteolibacter</taxon>
    </lineage>
</organism>
<dbReference type="PANTHER" id="PTHR22946">
    <property type="entry name" value="DIENELACTONE HYDROLASE DOMAIN-CONTAINING PROTEIN-RELATED"/>
    <property type="match status" value="1"/>
</dbReference>
<gene>
    <name evidence="2" type="ORF">HHL09_12775</name>
</gene>
<evidence type="ECO:0000313" key="3">
    <source>
        <dbReference type="Proteomes" id="UP000501812"/>
    </source>
</evidence>
<evidence type="ECO:0000313" key="2">
    <source>
        <dbReference type="EMBL" id="QJE96621.1"/>
    </source>
</evidence>
<dbReference type="KEGG" id="luo:HHL09_12775"/>
<dbReference type="PANTHER" id="PTHR22946:SF8">
    <property type="entry name" value="ACETYL XYLAN ESTERASE DOMAIN-CONTAINING PROTEIN"/>
    <property type="match status" value="1"/>
</dbReference>
<feature type="domain" description="Acetyl xylan esterase" evidence="1">
    <location>
        <begin position="79"/>
        <end position="235"/>
    </location>
</feature>
<proteinExistence type="predicted"/>
<name>A0A858RJ63_9BACT</name>
<dbReference type="AlphaFoldDB" id="A0A858RJ63"/>
<protein>
    <recommendedName>
        <fullName evidence="1">Acetyl xylan esterase domain-containing protein</fullName>
    </recommendedName>
</protein>
<evidence type="ECO:0000259" key="1">
    <source>
        <dbReference type="Pfam" id="PF05448"/>
    </source>
</evidence>
<keyword evidence="3" id="KW-1185">Reference proteome</keyword>
<dbReference type="RefSeq" id="WP_169455022.1">
    <property type="nucleotide sequence ID" value="NZ_CP051774.1"/>
</dbReference>
<dbReference type="SUPFAM" id="SSF53474">
    <property type="entry name" value="alpha/beta-Hydrolases"/>
    <property type="match status" value="1"/>
</dbReference>
<dbReference type="InterPro" id="IPR029058">
    <property type="entry name" value="AB_hydrolase_fold"/>
</dbReference>
<dbReference type="Gene3D" id="3.40.50.1820">
    <property type="entry name" value="alpha/beta hydrolase"/>
    <property type="match status" value="1"/>
</dbReference>
<dbReference type="Pfam" id="PF05448">
    <property type="entry name" value="AXE1"/>
    <property type="match status" value="1"/>
</dbReference>